<protein>
    <submittedName>
        <fullName evidence="3">Thioesterase superfamily protein</fullName>
    </submittedName>
</protein>
<dbReference type="NCBIfam" id="TIGR00369">
    <property type="entry name" value="unchar_dom_1"/>
    <property type="match status" value="1"/>
</dbReference>
<evidence type="ECO:0000313" key="3">
    <source>
        <dbReference type="EMBL" id="ADG18166.1"/>
    </source>
</evidence>
<dbReference type="Pfam" id="PF03061">
    <property type="entry name" value="4HBT"/>
    <property type="match status" value="1"/>
</dbReference>
<dbReference type="eggNOG" id="COG2050">
    <property type="taxonomic scope" value="Bacteria"/>
</dbReference>
<feature type="domain" description="Thioesterase" evidence="2">
    <location>
        <begin position="66"/>
        <end position="140"/>
    </location>
</feature>
<dbReference type="HOGENOM" id="CLU_1657550_0_0_4"/>
<dbReference type="PANTHER" id="PTHR43240">
    <property type="entry name" value="1,4-DIHYDROXY-2-NAPHTHOYL-COA THIOESTERASE 1"/>
    <property type="match status" value="1"/>
</dbReference>
<name>D5WI71_PARAM</name>
<accession>D5WI71</accession>
<organism evidence="3 4">
    <name type="scientific">Paraburkholderia atlantica</name>
    <dbReference type="NCBI Taxonomy" id="2654982"/>
    <lineage>
        <taxon>Bacteria</taxon>
        <taxon>Pseudomonadati</taxon>
        <taxon>Pseudomonadota</taxon>
        <taxon>Betaproteobacteria</taxon>
        <taxon>Burkholderiales</taxon>
        <taxon>Burkholderiaceae</taxon>
        <taxon>Paraburkholderia</taxon>
    </lineage>
</organism>
<sequence>MRGAHVSELIDNPTRAHVAAAVTAGRRDVLLDTNPASASLGAVLREGKPGELRLGFVAPLESTQGNGVVSGGTLASMLDLAMAMAMLSVLPPGRVCATINLSVNMLAAAKVGPLVATASVERVGRTVGFARASLFDASGERLVASATSALSVFDERPAP</sequence>
<reference evidence="3 4" key="2">
    <citation type="journal article" date="2012" name="J. Bacteriol.">
        <title>Genome Sequences of Burkholderia sp. Strains CCGE1002 and H160, Isolated from Legume Nodules in Mexico and Brazil.</title>
        <authorList>
            <person name="Ormeno-Orrillo E."/>
            <person name="Rogel M.A."/>
            <person name="Chueire L.M."/>
            <person name="Tiedje J.M."/>
            <person name="Martinez-Romero E."/>
            <person name="Hungria M."/>
        </authorList>
    </citation>
    <scope>NUCLEOTIDE SEQUENCE [LARGE SCALE GENOMIC DNA]</scope>
    <source>
        <strain evidence="3 4">CCGE1002</strain>
    </source>
</reference>
<dbReference type="CDD" id="cd03443">
    <property type="entry name" value="PaaI_thioesterase"/>
    <property type="match status" value="1"/>
</dbReference>
<dbReference type="STRING" id="640511.BC1002_4171"/>
<dbReference type="Proteomes" id="UP000002190">
    <property type="component" value="Chromosome 2"/>
</dbReference>
<dbReference type="Gene3D" id="3.10.129.10">
    <property type="entry name" value="Hotdog Thioesterase"/>
    <property type="match status" value="1"/>
</dbReference>
<dbReference type="SUPFAM" id="SSF54637">
    <property type="entry name" value="Thioesterase/thiol ester dehydrase-isomerase"/>
    <property type="match status" value="1"/>
</dbReference>
<dbReference type="InterPro" id="IPR029069">
    <property type="entry name" value="HotDog_dom_sf"/>
</dbReference>
<keyword evidence="1" id="KW-0378">Hydrolase</keyword>
<dbReference type="InterPro" id="IPR003736">
    <property type="entry name" value="PAAI_dom"/>
</dbReference>
<gene>
    <name evidence="3" type="ordered locus">BC1002_4171</name>
</gene>
<dbReference type="GO" id="GO:0016289">
    <property type="term" value="F:acyl-CoA hydrolase activity"/>
    <property type="evidence" value="ECO:0007669"/>
    <property type="project" value="UniProtKB-ARBA"/>
</dbReference>
<dbReference type="InterPro" id="IPR006683">
    <property type="entry name" value="Thioestr_dom"/>
</dbReference>
<dbReference type="AlphaFoldDB" id="D5WI71"/>
<reference evidence="4" key="1">
    <citation type="submission" date="2010-04" db="EMBL/GenBank/DDBJ databases">
        <title>Complete sequence of chromosome 2 of Burkholderia sp. CCGE1002.</title>
        <authorList>
            <consortium name="US DOE Joint Genome Institute"/>
            <person name="Lucas S."/>
            <person name="Copeland A."/>
            <person name="Lapidus A."/>
            <person name="Cheng J.-F."/>
            <person name="Bruce D."/>
            <person name="Goodwin L."/>
            <person name="Pitluck S."/>
            <person name="Chertkov O."/>
            <person name="Detter J.C."/>
            <person name="Han C."/>
            <person name="Tapia R."/>
            <person name="Land M."/>
            <person name="Hauser L."/>
            <person name="Kyrpides N."/>
            <person name="Ovchinnikova G."/>
            <person name="Martinez-Romero E."/>
            <person name="Hernandez M.A.R."/>
            <person name="Tiedje J.M."/>
            <person name="Woyke T."/>
        </authorList>
    </citation>
    <scope>NUCLEOTIDE SEQUENCE [LARGE SCALE GENOMIC DNA]</scope>
    <source>
        <strain evidence="4">CCGE1002</strain>
    </source>
</reference>
<dbReference type="KEGG" id="bge:BC1002_4171"/>
<evidence type="ECO:0000259" key="2">
    <source>
        <dbReference type="Pfam" id="PF03061"/>
    </source>
</evidence>
<proteinExistence type="predicted"/>
<evidence type="ECO:0000256" key="1">
    <source>
        <dbReference type="ARBA" id="ARBA00022801"/>
    </source>
</evidence>
<evidence type="ECO:0000313" key="4">
    <source>
        <dbReference type="Proteomes" id="UP000002190"/>
    </source>
</evidence>
<dbReference type="EMBL" id="CP002014">
    <property type="protein sequence ID" value="ADG18166.1"/>
    <property type="molecule type" value="Genomic_DNA"/>
</dbReference>